<protein>
    <recommendedName>
        <fullName evidence="3">DUF5640 domain-containing protein</fullName>
    </recommendedName>
</protein>
<evidence type="ECO:0008006" key="3">
    <source>
        <dbReference type="Google" id="ProtNLM"/>
    </source>
</evidence>
<dbReference type="PROSITE" id="PS51257">
    <property type="entry name" value="PROKAR_LIPOPROTEIN"/>
    <property type="match status" value="1"/>
</dbReference>
<dbReference type="EMBL" id="FUWG01000003">
    <property type="protein sequence ID" value="SJZ30168.1"/>
    <property type="molecule type" value="Genomic_DNA"/>
</dbReference>
<dbReference type="GeneID" id="78315715"/>
<dbReference type="STRING" id="261392.SAMN02745149_00395"/>
<dbReference type="OrthoDB" id="361770at2"/>
<dbReference type="Proteomes" id="UP000190423">
    <property type="component" value="Unassembled WGS sequence"/>
</dbReference>
<dbReference type="RefSeq" id="WP_078932324.1">
    <property type="nucleotide sequence ID" value="NZ_FUWG01000003.1"/>
</dbReference>
<accession>A0A1T4JJ67</accession>
<keyword evidence="2" id="KW-1185">Reference proteome</keyword>
<reference evidence="1 2" key="1">
    <citation type="submission" date="2017-02" db="EMBL/GenBank/DDBJ databases">
        <authorList>
            <person name="Peterson S.W."/>
        </authorList>
    </citation>
    <scope>NUCLEOTIDE SEQUENCE [LARGE SCALE GENOMIC DNA]</scope>
    <source>
        <strain evidence="1 2">ATCC BAA-908</strain>
    </source>
</reference>
<evidence type="ECO:0000313" key="2">
    <source>
        <dbReference type="Proteomes" id="UP000190423"/>
    </source>
</evidence>
<dbReference type="AlphaFoldDB" id="A0A1T4JJ67"/>
<evidence type="ECO:0000313" key="1">
    <source>
        <dbReference type="EMBL" id="SJZ30168.1"/>
    </source>
</evidence>
<sequence length="130" mass="14562">MRNIFLICNYDFMGLLRKGMIAVLAAVAAVFLSACYEPSPLYGKWADNYGNQITFISDGTFVAKIFTSDADESAVVYQGDYSVIDNVLVFSVSDGNSINTEWDIRGSMLYLEWAVSENRTKQLTLYHVSK</sequence>
<gene>
    <name evidence="1" type="ORF">SAMN02745149_00395</name>
</gene>
<name>A0A1T4JJ67_TREPO</name>
<proteinExistence type="predicted"/>
<organism evidence="1 2">
    <name type="scientific">Treponema porcinum</name>
    <dbReference type="NCBI Taxonomy" id="261392"/>
    <lineage>
        <taxon>Bacteria</taxon>
        <taxon>Pseudomonadati</taxon>
        <taxon>Spirochaetota</taxon>
        <taxon>Spirochaetia</taxon>
        <taxon>Spirochaetales</taxon>
        <taxon>Treponemataceae</taxon>
        <taxon>Treponema</taxon>
    </lineage>
</organism>